<feature type="transmembrane region" description="Helical" evidence="7">
    <location>
        <begin position="244"/>
        <end position="264"/>
    </location>
</feature>
<evidence type="ECO:0000256" key="4">
    <source>
        <dbReference type="ARBA" id="ARBA00022692"/>
    </source>
</evidence>
<feature type="transmembrane region" description="Helical" evidence="7">
    <location>
        <begin position="32"/>
        <end position="54"/>
    </location>
</feature>
<dbReference type="Pfam" id="PF03601">
    <property type="entry name" value="Cons_hypoth698"/>
    <property type="match status" value="1"/>
</dbReference>
<comment type="similarity">
    <text evidence="2">Belongs to the UPF0324 family.</text>
</comment>
<gene>
    <name evidence="8" type="ORF">ABIA52_000618</name>
</gene>
<keyword evidence="4 7" id="KW-0812">Transmembrane</keyword>
<feature type="transmembrane region" description="Helical" evidence="7">
    <location>
        <begin position="117"/>
        <end position="138"/>
    </location>
</feature>
<reference evidence="8 9" key="1">
    <citation type="submission" date="2024-10" db="EMBL/GenBank/DDBJ databases">
        <title>Novel secondary metabolite-producing bacteria for plant disease control.</title>
        <authorList>
            <person name="Chevrette M."/>
        </authorList>
    </citation>
    <scope>NUCLEOTIDE SEQUENCE [LARGE SCALE GENOMIC DNA]</scope>
    <source>
        <strain evidence="8 9">J30 TE3557</strain>
    </source>
</reference>
<organism evidence="8 9">
    <name type="scientific">Paenarthrobacter histidinolovorans</name>
    <dbReference type="NCBI Taxonomy" id="43664"/>
    <lineage>
        <taxon>Bacteria</taxon>
        <taxon>Bacillati</taxon>
        <taxon>Actinomycetota</taxon>
        <taxon>Actinomycetes</taxon>
        <taxon>Micrococcales</taxon>
        <taxon>Micrococcaceae</taxon>
        <taxon>Paenarthrobacter</taxon>
    </lineage>
</organism>
<evidence type="ECO:0000256" key="1">
    <source>
        <dbReference type="ARBA" id="ARBA00004651"/>
    </source>
</evidence>
<feature type="transmembrane region" description="Helical" evidence="7">
    <location>
        <begin position="271"/>
        <end position="291"/>
    </location>
</feature>
<dbReference type="RefSeq" id="WP_404593521.1">
    <property type="nucleotide sequence ID" value="NZ_JBIYEW010000003.1"/>
</dbReference>
<comment type="caution">
    <text evidence="8">The sequence shown here is derived from an EMBL/GenBank/DDBJ whole genome shotgun (WGS) entry which is preliminary data.</text>
</comment>
<comment type="subcellular location">
    <subcellularLocation>
        <location evidence="1">Cell membrane</location>
        <topology evidence="1">Multi-pass membrane protein</topology>
    </subcellularLocation>
</comment>
<accession>A0ABW8N455</accession>
<dbReference type="PANTHER" id="PTHR30106">
    <property type="entry name" value="INNER MEMBRANE PROTEIN YEIH-RELATED"/>
    <property type="match status" value="1"/>
</dbReference>
<evidence type="ECO:0000256" key="5">
    <source>
        <dbReference type="ARBA" id="ARBA00022989"/>
    </source>
</evidence>
<feature type="transmembrane region" description="Helical" evidence="7">
    <location>
        <begin position="195"/>
        <end position="213"/>
    </location>
</feature>
<feature type="transmembrane region" description="Helical" evidence="7">
    <location>
        <begin position="91"/>
        <end position="110"/>
    </location>
</feature>
<sequence>MYQNPSSPVVVRWLLPAMAGVAAWALGQWMPLASPLLVGLALGVLVVNSPIGRLRIFTGHQAVTKTMLRLGVVLLGLRLSLADIVALGPRALVIIAASVTITFVATVLIGDRLGLDHGLVTMIAVGFSICGAAAIAAVEGGIKRKNEDVAVAIAMVTLFGTAMIVLLPSASGLLGLSSTQLGVWAGASIHEVAQVVAAATTAGAAAVAIAMTVKLGRVSLLAAAYVAARRRDGGQPVDGAKPPVVPWFVVGFIISAGLATLRILPEPVVHIADLATTILLASAMFGLGLGMHLKTLFPVPLRVLGLSAASTAAAATVSLGLTAMLF</sequence>
<dbReference type="PANTHER" id="PTHR30106:SF2">
    <property type="entry name" value="UPF0324 INNER MEMBRANE PROTEIN YEIH"/>
    <property type="match status" value="1"/>
</dbReference>
<keyword evidence="6 7" id="KW-0472">Membrane</keyword>
<protein>
    <submittedName>
        <fullName evidence="8">Integral membrane protein (TIGR00698 family)</fullName>
    </submittedName>
</protein>
<keyword evidence="9" id="KW-1185">Reference proteome</keyword>
<evidence type="ECO:0000256" key="3">
    <source>
        <dbReference type="ARBA" id="ARBA00022475"/>
    </source>
</evidence>
<dbReference type="EMBL" id="JBIYEW010000003">
    <property type="protein sequence ID" value="MFK4637729.1"/>
    <property type="molecule type" value="Genomic_DNA"/>
</dbReference>
<feature type="transmembrane region" description="Helical" evidence="7">
    <location>
        <begin position="9"/>
        <end position="26"/>
    </location>
</feature>
<dbReference type="Proteomes" id="UP001620520">
    <property type="component" value="Unassembled WGS sequence"/>
</dbReference>
<feature type="transmembrane region" description="Helical" evidence="7">
    <location>
        <begin position="150"/>
        <end position="174"/>
    </location>
</feature>
<keyword evidence="5 7" id="KW-1133">Transmembrane helix</keyword>
<dbReference type="InterPro" id="IPR018383">
    <property type="entry name" value="UPF0324_pro"/>
</dbReference>
<name>A0ABW8N455_9MICC</name>
<evidence type="ECO:0000313" key="9">
    <source>
        <dbReference type="Proteomes" id="UP001620520"/>
    </source>
</evidence>
<evidence type="ECO:0000256" key="7">
    <source>
        <dbReference type="SAM" id="Phobius"/>
    </source>
</evidence>
<feature type="transmembrane region" description="Helical" evidence="7">
    <location>
        <begin position="303"/>
        <end position="325"/>
    </location>
</feature>
<evidence type="ECO:0000256" key="2">
    <source>
        <dbReference type="ARBA" id="ARBA00007977"/>
    </source>
</evidence>
<keyword evidence="3" id="KW-1003">Cell membrane</keyword>
<proteinExistence type="inferred from homology"/>
<evidence type="ECO:0000313" key="8">
    <source>
        <dbReference type="EMBL" id="MFK4637729.1"/>
    </source>
</evidence>
<evidence type="ECO:0000256" key="6">
    <source>
        <dbReference type="ARBA" id="ARBA00023136"/>
    </source>
</evidence>